<evidence type="ECO:0000313" key="4">
    <source>
        <dbReference type="EMBL" id="KAF0983401.1"/>
    </source>
</evidence>
<reference evidence="4 5" key="1">
    <citation type="journal article" date="2019" name="Sci. Rep.">
        <title>Nanopore sequencing improves the draft genome of the human pathogenic amoeba Naegleria fowleri.</title>
        <authorList>
            <person name="Liechti N."/>
            <person name="Schurch N."/>
            <person name="Bruggmann R."/>
            <person name="Wittwer M."/>
        </authorList>
    </citation>
    <scope>NUCLEOTIDE SEQUENCE [LARGE SCALE GENOMIC DNA]</scope>
    <source>
        <strain evidence="4 5">ATCC 30894</strain>
    </source>
</reference>
<feature type="region of interest" description="Disordered" evidence="1">
    <location>
        <begin position="80"/>
        <end position="125"/>
    </location>
</feature>
<evidence type="ECO:0000313" key="5">
    <source>
        <dbReference type="Proteomes" id="UP000444721"/>
    </source>
</evidence>
<gene>
    <name evidence="4" type="ORF">FDP41_010466</name>
</gene>
<dbReference type="AlphaFoldDB" id="A0A6A5C8D2"/>
<keyword evidence="5" id="KW-1185">Reference proteome</keyword>
<dbReference type="PANTHER" id="PTHR36168">
    <property type="entry name" value="CHROMOSOME 1, WHOLE GENOME SHOTGUN SEQUENCE"/>
    <property type="match status" value="1"/>
</dbReference>
<feature type="compositionally biased region" description="Low complexity" evidence="1">
    <location>
        <begin position="90"/>
        <end position="100"/>
    </location>
</feature>
<dbReference type="GO" id="GO:0005524">
    <property type="term" value="F:ATP binding"/>
    <property type="evidence" value="ECO:0007669"/>
    <property type="project" value="InterPro"/>
</dbReference>
<sequence length="548" mass="62709">MQINLRRSFEAWWSSLCSPRHKSSLKHAITTTTTTTTSKPCLTKLSLMNNVLLLQETHHHHERRSFHTCIRFSVPNLPGLDEGTPKVNNSSSPTTTSTDTGKINPATATTNSQEKNNISSSLDGKEEAEPKLSFLALDATTLKHLISNQNIGEAIKETQQKVSRWTRTFRSLMQNTWIFKLATVLFVLLVLVVEEFLKLSRVQEEFKTQVSDDDKTHYVQTIERKKEEEELLNFAVHSLNQYAMIVGESGSGKSEIVSRLVYKARKQGIPVFYSAATERQYEARLKSELGYFTLINSFFHYVKKLLNVDSSSDILSDLEKVGIEIKKKTGKRPLMVIDNAHRLNANDEGKQFYRNLQELAKKMADSEALNLIFVITVDGDKTVNTTSEYSSRLRVYEIGEMTRDEAKAFLRKKFNVTDPQELERIFSVTGYIPKYLNQYNQLYQVDLAITEKFIHSGVDPLYNKAFQDVSRYILQHGSIDIHDFEAMTPSSEVVKECGYNCTVTESVPNSVRKLLERNLIFKRMGRTITFKNTAILNYVKHLLDKLEE</sequence>
<dbReference type="Gene3D" id="3.40.50.300">
    <property type="entry name" value="P-loop containing nucleotide triphosphate hydrolases"/>
    <property type="match status" value="1"/>
</dbReference>
<comment type="caution">
    <text evidence="4">The sequence shown here is derived from an EMBL/GenBank/DDBJ whole genome shotgun (WGS) entry which is preliminary data.</text>
</comment>
<dbReference type="InterPro" id="IPR011579">
    <property type="entry name" value="ATPase_dom"/>
</dbReference>
<feature type="transmembrane region" description="Helical" evidence="2">
    <location>
        <begin position="177"/>
        <end position="197"/>
    </location>
</feature>
<feature type="compositionally biased region" description="Polar residues" evidence="1">
    <location>
        <begin position="106"/>
        <end position="122"/>
    </location>
</feature>
<dbReference type="VEuPathDB" id="AmoebaDB:NfTy_012350"/>
<dbReference type="InterPro" id="IPR027417">
    <property type="entry name" value="P-loop_NTPase"/>
</dbReference>
<dbReference type="PANTHER" id="PTHR36168:SF1">
    <property type="entry name" value="ORC1-LIKE AAA ATPASE DOMAIN-CONTAINING PROTEIN"/>
    <property type="match status" value="1"/>
</dbReference>
<dbReference type="Pfam" id="PF01637">
    <property type="entry name" value="ATPase_2"/>
    <property type="match status" value="1"/>
</dbReference>
<dbReference type="RefSeq" id="XP_044568114.1">
    <property type="nucleotide sequence ID" value="XM_044700767.1"/>
</dbReference>
<organism evidence="4 5">
    <name type="scientific">Naegleria fowleri</name>
    <name type="common">Brain eating amoeba</name>
    <dbReference type="NCBI Taxonomy" id="5763"/>
    <lineage>
        <taxon>Eukaryota</taxon>
        <taxon>Discoba</taxon>
        <taxon>Heterolobosea</taxon>
        <taxon>Tetramitia</taxon>
        <taxon>Eutetramitia</taxon>
        <taxon>Vahlkampfiidae</taxon>
        <taxon>Naegleria</taxon>
    </lineage>
</organism>
<accession>A0A6A5C8D2</accession>
<name>A0A6A5C8D2_NAEFO</name>
<evidence type="ECO:0000259" key="3">
    <source>
        <dbReference type="Pfam" id="PF01637"/>
    </source>
</evidence>
<feature type="domain" description="ATPase" evidence="3">
    <location>
        <begin position="223"/>
        <end position="438"/>
    </location>
</feature>
<dbReference type="SUPFAM" id="SSF52540">
    <property type="entry name" value="P-loop containing nucleoside triphosphate hydrolases"/>
    <property type="match status" value="1"/>
</dbReference>
<dbReference type="EMBL" id="VFQX01000006">
    <property type="protein sequence ID" value="KAF0983401.1"/>
    <property type="molecule type" value="Genomic_DNA"/>
</dbReference>
<protein>
    <recommendedName>
        <fullName evidence="3">ATPase domain-containing protein</fullName>
    </recommendedName>
</protein>
<evidence type="ECO:0000256" key="2">
    <source>
        <dbReference type="SAM" id="Phobius"/>
    </source>
</evidence>
<dbReference type="GeneID" id="68117681"/>
<keyword evidence="2" id="KW-1133">Transmembrane helix</keyword>
<dbReference type="VEuPathDB" id="AmoebaDB:NF0081420"/>
<dbReference type="Proteomes" id="UP000444721">
    <property type="component" value="Unassembled WGS sequence"/>
</dbReference>
<dbReference type="OrthoDB" id="511599at2759"/>
<keyword evidence="2" id="KW-0472">Membrane</keyword>
<keyword evidence="2" id="KW-0812">Transmembrane</keyword>
<proteinExistence type="predicted"/>
<evidence type="ECO:0000256" key="1">
    <source>
        <dbReference type="SAM" id="MobiDB-lite"/>
    </source>
</evidence>
<dbReference type="VEuPathDB" id="AmoebaDB:FDP41_010466"/>